<dbReference type="Proteomes" id="UP001341840">
    <property type="component" value="Unassembled WGS sequence"/>
</dbReference>
<reference evidence="2 3" key="1">
    <citation type="journal article" date="2023" name="Plants (Basel)">
        <title>Bridging the Gap: Combining Genomics and Transcriptomics Approaches to Understand Stylosanthes scabra, an Orphan Legume from the Brazilian Caatinga.</title>
        <authorList>
            <person name="Ferreira-Neto J.R.C."/>
            <person name="da Silva M.D."/>
            <person name="Binneck E."/>
            <person name="de Melo N.F."/>
            <person name="da Silva R.H."/>
            <person name="de Melo A.L.T.M."/>
            <person name="Pandolfi V."/>
            <person name="Bustamante F.O."/>
            <person name="Brasileiro-Vidal A.C."/>
            <person name="Benko-Iseppon A.M."/>
        </authorList>
    </citation>
    <scope>NUCLEOTIDE SEQUENCE [LARGE SCALE GENOMIC DNA]</scope>
    <source>
        <tissue evidence="2">Leaves</tissue>
    </source>
</reference>
<sequence length="355" mass="40596">MRGHSLQETKNDGRFHVHTKTYLDGALLKEEMERSADVLAAGLLEVADPSLSSKYFLRQNWMDESEVSTDSILKHKPLWASYDAKYSKKKKKKVKKLGDLQPTYGTRVIPVYVSETQRRHALPSQAQRHILAGLASVVGGLSAPYEKASHVHERPVVNWLWAAGCHPFGPFSNTSRISQMLHDVALRNSIYARVDSVLRRIRETSETVQAFAAEYLKTPLGEPVKGKNKKSTTELWLEKFYKKTTNLPEPFPHELVDRLEKYLDGLEEQLVDMSSLLYDHRLQDAFLNSSDILQSTMFTQQYVDHVLASEKDNMRCCKIEYKFPVHSSQTYIYGGILIAGFFVYFVVIFFSSPVR</sequence>
<dbReference type="PANTHER" id="PTHR31515">
    <property type="entry name" value="TRANSMEMBRANE PROTEIN-RELATED"/>
    <property type="match status" value="1"/>
</dbReference>
<evidence type="ECO:0000313" key="2">
    <source>
        <dbReference type="EMBL" id="MED6130378.1"/>
    </source>
</evidence>
<keyword evidence="1" id="KW-1133">Transmembrane helix</keyword>
<evidence type="ECO:0000313" key="3">
    <source>
        <dbReference type="Proteomes" id="UP001341840"/>
    </source>
</evidence>
<proteinExistence type="predicted"/>
<accession>A0ABU6S2Y7</accession>
<dbReference type="EMBL" id="JASCZI010060416">
    <property type="protein sequence ID" value="MED6130378.1"/>
    <property type="molecule type" value="Genomic_DNA"/>
</dbReference>
<keyword evidence="1" id="KW-0472">Membrane</keyword>
<comment type="caution">
    <text evidence="2">The sequence shown here is derived from an EMBL/GenBank/DDBJ whole genome shotgun (WGS) entry which is preliminary data.</text>
</comment>
<protein>
    <submittedName>
        <fullName evidence="2">Uncharacterized protein</fullName>
    </submittedName>
</protein>
<evidence type="ECO:0000256" key="1">
    <source>
        <dbReference type="SAM" id="Phobius"/>
    </source>
</evidence>
<name>A0ABU6S2Y7_9FABA</name>
<organism evidence="2 3">
    <name type="scientific">Stylosanthes scabra</name>
    <dbReference type="NCBI Taxonomy" id="79078"/>
    <lineage>
        <taxon>Eukaryota</taxon>
        <taxon>Viridiplantae</taxon>
        <taxon>Streptophyta</taxon>
        <taxon>Embryophyta</taxon>
        <taxon>Tracheophyta</taxon>
        <taxon>Spermatophyta</taxon>
        <taxon>Magnoliopsida</taxon>
        <taxon>eudicotyledons</taxon>
        <taxon>Gunneridae</taxon>
        <taxon>Pentapetalae</taxon>
        <taxon>rosids</taxon>
        <taxon>fabids</taxon>
        <taxon>Fabales</taxon>
        <taxon>Fabaceae</taxon>
        <taxon>Papilionoideae</taxon>
        <taxon>50 kb inversion clade</taxon>
        <taxon>dalbergioids sensu lato</taxon>
        <taxon>Dalbergieae</taxon>
        <taxon>Pterocarpus clade</taxon>
        <taxon>Stylosanthes</taxon>
    </lineage>
</organism>
<keyword evidence="1" id="KW-0812">Transmembrane</keyword>
<feature type="transmembrane region" description="Helical" evidence="1">
    <location>
        <begin position="331"/>
        <end position="350"/>
    </location>
</feature>
<keyword evidence="3" id="KW-1185">Reference proteome</keyword>
<dbReference type="PANTHER" id="PTHR31515:SF0">
    <property type="entry name" value="TRANSMEMBRANE PROTEIN"/>
    <property type="match status" value="1"/>
</dbReference>
<gene>
    <name evidence="2" type="ORF">PIB30_000274</name>
</gene>